<dbReference type="AlphaFoldDB" id="A0A142BD05"/>
<dbReference type="Proteomes" id="UP000071065">
    <property type="component" value="Chromosome"/>
</dbReference>
<name>A0A142BD05_9GAMM</name>
<dbReference type="InterPro" id="IPR025484">
    <property type="entry name" value="DUF4376"/>
</dbReference>
<organism evidence="2 3">
    <name type="scientific">Endozoicomonas montiporae CL-33</name>
    <dbReference type="NCBI Taxonomy" id="570277"/>
    <lineage>
        <taxon>Bacteria</taxon>
        <taxon>Pseudomonadati</taxon>
        <taxon>Pseudomonadota</taxon>
        <taxon>Gammaproteobacteria</taxon>
        <taxon>Oceanospirillales</taxon>
        <taxon>Endozoicomonadaceae</taxon>
        <taxon>Endozoicomonas</taxon>
    </lineage>
</organism>
<dbReference type="RefSeq" id="WP_051789311.1">
    <property type="nucleotide sequence ID" value="NZ_CP013251.1"/>
</dbReference>
<sequence>MEWYQFSPKTGEYTRPVQCQKNPKGGYLIPANATPVAPPEIETNQAAVFDGEQWQLIADHRGTVVYSKADKTESTIKELGEIPETQTTDKPQQFDQWDGSGWVLDQALKDQHDIREWKIQRTVNVANIVVTVDGMPFDGDEISQQRMTRVITVAESDTDTMTWVLADNVVKTVTVAQLKQALMLAGQEQARLWIPEIK</sequence>
<dbReference type="KEGG" id="emp:EZMO1_2552"/>
<evidence type="ECO:0000313" key="2">
    <source>
        <dbReference type="EMBL" id="AMO56631.1"/>
    </source>
</evidence>
<evidence type="ECO:0000259" key="1">
    <source>
        <dbReference type="Pfam" id="PF14301"/>
    </source>
</evidence>
<evidence type="ECO:0000313" key="3">
    <source>
        <dbReference type="Proteomes" id="UP000071065"/>
    </source>
</evidence>
<dbReference type="Pfam" id="PF14301">
    <property type="entry name" value="DUF4376"/>
    <property type="match status" value="1"/>
</dbReference>
<feature type="domain" description="DUF4376" evidence="1">
    <location>
        <begin position="128"/>
        <end position="182"/>
    </location>
</feature>
<gene>
    <name evidence="2" type="ORF">EZMO1_2552</name>
</gene>
<dbReference type="EMBL" id="CP013251">
    <property type="protein sequence ID" value="AMO56631.1"/>
    <property type="molecule type" value="Genomic_DNA"/>
</dbReference>
<proteinExistence type="predicted"/>
<accession>A0A142BD05</accession>
<dbReference type="PATRIC" id="fig|570277.3.peg.2732"/>
<reference evidence="2 3" key="1">
    <citation type="journal article" date="2016" name="Front. Microbiol.">
        <title>Genomic Insight into the Host-Endosymbiont Relationship of Endozoicomonas montiporae CL-33(T) with its Coral Host.</title>
        <authorList>
            <person name="Ding J.-Y."/>
            <person name="Shiu J.-H."/>
            <person name="Chen W.-M."/>
            <person name="Chiang Y.-R."/>
            <person name="Tang S.-L."/>
        </authorList>
    </citation>
    <scope>NUCLEOTIDE SEQUENCE [LARGE SCALE GENOMIC DNA]</scope>
    <source>
        <strain evidence="2 3">CL-33</strain>
    </source>
</reference>
<dbReference type="STRING" id="570277.EZMO1_2552"/>
<dbReference type="OrthoDB" id="8596093at2"/>
<protein>
    <submittedName>
        <fullName evidence="2">Tail fiber assembly protein</fullName>
    </submittedName>
</protein>